<dbReference type="InterPro" id="IPR050256">
    <property type="entry name" value="Glycosyltransferase_2"/>
</dbReference>
<dbReference type="PANTHER" id="PTHR48090">
    <property type="entry name" value="UNDECAPRENYL-PHOSPHATE 4-DEOXY-4-FORMAMIDO-L-ARABINOSE TRANSFERASE-RELATED"/>
    <property type="match status" value="1"/>
</dbReference>
<reference evidence="6" key="1">
    <citation type="submission" date="2016-02" db="EMBL/GenBank/DDBJ databases">
        <authorList>
            <person name="Wibberg D."/>
        </authorList>
    </citation>
    <scope>NUCLEOTIDE SEQUENCE [LARGE SCALE GENOMIC DNA]</scope>
</reference>
<dbReference type="InterPro" id="IPR001173">
    <property type="entry name" value="Glyco_trans_2-like"/>
</dbReference>
<dbReference type="SUPFAM" id="SSF53448">
    <property type="entry name" value="Nucleotide-diphospho-sugar transferases"/>
    <property type="match status" value="1"/>
</dbReference>
<dbReference type="PANTHER" id="PTHR48090:SF7">
    <property type="entry name" value="RFBJ PROTEIN"/>
    <property type="match status" value="1"/>
</dbReference>
<evidence type="ECO:0000259" key="3">
    <source>
        <dbReference type="Pfam" id="PF00535"/>
    </source>
</evidence>
<dbReference type="Pfam" id="PF00535">
    <property type="entry name" value="Glycos_transf_2"/>
    <property type="match status" value="1"/>
</dbReference>
<feature type="transmembrane region" description="Helical" evidence="2">
    <location>
        <begin position="259"/>
        <end position="283"/>
    </location>
</feature>
<keyword evidence="5" id="KW-0808">Transferase</keyword>
<name>A0A1C3NUY3_9ACTN</name>
<dbReference type="InterPro" id="IPR029044">
    <property type="entry name" value="Nucleotide-diphossugar_trans"/>
</dbReference>
<evidence type="ECO:0000259" key="4">
    <source>
        <dbReference type="Pfam" id="PF26629"/>
    </source>
</evidence>
<keyword evidence="2" id="KW-1133">Transmembrane helix</keyword>
<dbReference type="Proteomes" id="UP000199013">
    <property type="component" value="Unassembled WGS sequence"/>
</dbReference>
<dbReference type="EMBL" id="FLUV01000447">
    <property type="protein sequence ID" value="SBW19223.1"/>
    <property type="molecule type" value="Genomic_DNA"/>
</dbReference>
<feature type="transmembrane region" description="Helical" evidence="2">
    <location>
        <begin position="295"/>
        <end position="318"/>
    </location>
</feature>
<evidence type="ECO:0000256" key="1">
    <source>
        <dbReference type="ARBA" id="ARBA00006739"/>
    </source>
</evidence>
<feature type="domain" description="Glycosyltransferase 2-like" evidence="3">
    <location>
        <begin position="2"/>
        <end position="78"/>
    </location>
</feature>
<keyword evidence="2" id="KW-0812">Transmembrane</keyword>
<feature type="domain" description="Low-salt glycan biosynthesis hexosyltransferase Agl6 C-terminal transmembrane region" evidence="4">
    <location>
        <begin position="228"/>
        <end position="318"/>
    </location>
</feature>
<dbReference type="AlphaFoldDB" id="A0A1C3NUY3"/>
<protein>
    <submittedName>
        <fullName evidence="5">Family 2 glycosyl transferase</fullName>
    </submittedName>
</protein>
<dbReference type="GO" id="GO:0016740">
    <property type="term" value="F:transferase activity"/>
    <property type="evidence" value="ECO:0007669"/>
    <property type="project" value="UniProtKB-KW"/>
</dbReference>
<dbReference type="Gene3D" id="3.90.550.10">
    <property type="entry name" value="Spore Coat Polysaccharide Biosynthesis Protein SpsA, Chain A"/>
    <property type="match status" value="2"/>
</dbReference>
<feature type="transmembrane region" description="Helical" evidence="2">
    <location>
        <begin position="205"/>
        <end position="229"/>
    </location>
</feature>
<proteinExistence type="inferred from homology"/>
<keyword evidence="2" id="KW-0472">Membrane</keyword>
<feature type="transmembrane region" description="Helical" evidence="2">
    <location>
        <begin position="174"/>
        <end position="193"/>
    </location>
</feature>
<dbReference type="InterPro" id="IPR058718">
    <property type="entry name" value="Agl6_TM_C"/>
</dbReference>
<gene>
    <name evidence="5" type="ORF">FDG2_1071</name>
</gene>
<comment type="similarity">
    <text evidence="1">Belongs to the glycosyltransferase 2 family.</text>
</comment>
<keyword evidence="6" id="KW-1185">Reference proteome</keyword>
<sequence length="342" mass="36027">MVMPCLNEEASVGICVAKAFAGIADAGLTGEVIVVDNGSADASISVALSAGARVLTESRQGYGNVCLTEFAAARGHYLGNPLLTGMLNRLFGVTSSDAHSGMRAFTRAAYEHMRPRCEGMELASELVISAARAGLRVEEVPITYHRRVGASKLRSLRDGWRHVRFMLPLAPRHLFVIPGLVLLAFGVAGQLVLLPGVFDLGFRRLDVHVCVLFAMVAVLGWQVVLLGIFADAYNRALGRARCPGPLLARAYRHFTLERGLVAGCVLFVIGSAVDGVVLGRWIAADPGPLEELRPALLAMTLTVLGAETGFASFFLHLLTAGSAAGVRGGVGSSEPGVPVGGK</sequence>
<accession>A0A1C3NUY3</accession>
<organism evidence="5 6">
    <name type="scientific">Candidatus Protofrankia californiensis</name>
    <dbReference type="NCBI Taxonomy" id="1839754"/>
    <lineage>
        <taxon>Bacteria</taxon>
        <taxon>Bacillati</taxon>
        <taxon>Actinomycetota</taxon>
        <taxon>Actinomycetes</taxon>
        <taxon>Frankiales</taxon>
        <taxon>Frankiaceae</taxon>
        <taxon>Protofrankia</taxon>
    </lineage>
</organism>
<evidence type="ECO:0000256" key="2">
    <source>
        <dbReference type="SAM" id="Phobius"/>
    </source>
</evidence>
<evidence type="ECO:0000313" key="5">
    <source>
        <dbReference type="EMBL" id="SBW19223.1"/>
    </source>
</evidence>
<evidence type="ECO:0000313" key="6">
    <source>
        <dbReference type="Proteomes" id="UP000199013"/>
    </source>
</evidence>
<dbReference type="Pfam" id="PF26629">
    <property type="entry name" value="GT2_TM_C"/>
    <property type="match status" value="1"/>
</dbReference>